<evidence type="ECO:0000313" key="2">
    <source>
        <dbReference type="Proteomes" id="UP000238322"/>
    </source>
</evidence>
<dbReference type="OrthoDB" id="289082at2"/>
<gene>
    <name evidence="1" type="ORF">C5Y83_11480</name>
</gene>
<dbReference type="RefSeq" id="WP_105329886.1">
    <property type="nucleotide sequence ID" value="NZ_PUHY01000010.1"/>
</dbReference>
<reference evidence="1 2" key="1">
    <citation type="submission" date="2018-02" db="EMBL/GenBank/DDBJ databases">
        <title>Comparative genomes isolates from brazilian mangrove.</title>
        <authorList>
            <person name="Araujo J.E."/>
            <person name="Taketani R.G."/>
            <person name="Silva M.C.P."/>
            <person name="Loureco M.V."/>
            <person name="Andreote F.D."/>
        </authorList>
    </citation>
    <scope>NUCLEOTIDE SEQUENCE [LARGE SCALE GENOMIC DNA]</scope>
    <source>
        <strain evidence="1 2">Hex-1 MGV</strain>
    </source>
</reference>
<proteinExistence type="predicted"/>
<name>A0A2S8FPQ9_9BACT</name>
<dbReference type="Proteomes" id="UP000238322">
    <property type="component" value="Unassembled WGS sequence"/>
</dbReference>
<evidence type="ECO:0000313" key="1">
    <source>
        <dbReference type="EMBL" id="PQO34156.1"/>
    </source>
</evidence>
<dbReference type="EMBL" id="PUHY01000010">
    <property type="protein sequence ID" value="PQO34156.1"/>
    <property type="molecule type" value="Genomic_DNA"/>
</dbReference>
<dbReference type="AlphaFoldDB" id="A0A2S8FPQ9"/>
<protein>
    <submittedName>
        <fullName evidence="1">Uncharacterized protein</fullName>
    </submittedName>
</protein>
<sequence>MRRLLAWVTSFSRKDRIVNQAVRELTEIAQQRANLSASIAASDQAIGYQQARLRRLVREYLASLEHGRGQWSSAMRNRLTHAVLEKLGQQNLAAAVVPVAVAQAPRQAA</sequence>
<comment type="caution">
    <text evidence="1">The sequence shown here is derived from an EMBL/GenBank/DDBJ whole genome shotgun (WGS) entry which is preliminary data.</text>
</comment>
<accession>A0A2S8FPQ9</accession>
<organism evidence="1 2">
    <name type="scientific">Blastopirellula marina</name>
    <dbReference type="NCBI Taxonomy" id="124"/>
    <lineage>
        <taxon>Bacteria</taxon>
        <taxon>Pseudomonadati</taxon>
        <taxon>Planctomycetota</taxon>
        <taxon>Planctomycetia</taxon>
        <taxon>Pirellulales</taxon>
        <taxon>Pirellulaceae</taxon>
        <taxon>Blastopirellula</taxon>
    </lineage>
</organism>